<keyword evidence="2" id="KW-1185">Reference proteome</keyword>
<organism evidence="1 2">
    <name type="scientific">Roseibium sediminicola</name>
    <dbReference type="NCBI Taxonomy" id="2933272"/>
    <lineage>
        <taxon>Bacteria</taxon>
        <taxon>Pseudomonadati</taxon>
        <taxon>Pseudomonadota</taxon>
        <taxon>Alphaproteobacteria</taxon>
        <taxon>Hyphomicrobiales</taxon>
        <taxon>Stappiaceae</taxon>
        <taxon>Roseibium</taxon>
    </lineage>
</organism>
<sequence length="111" mass="11300">MTRSHSKGNWKLGIGCATAAGLLLIGGCNTSSSNAGASQTVRTSEETAPTDLQLLCASKTVEKLQISGGNALPVSSARSGEQAYQVNLTFEGGQATCIIDESGVVQSITPV</sequence>
<dbReference type="EMBL" id="JALNMJ010000003">
    <property type="protein sequence ID" value="MCK7611895.1"/>
    <property type="molecule type" value="Genomic_DNA"/>
</dbReference>
<reference evidence="1" key="1">
    <citation type="submission" date="2022-04" db="EMBL/GenBank/DDBJ databases">
        <title>Roseibium sp. CAU 1639 isolated from mud.</title>
        <authorList>
            <person name="Kim W."/>
        </authorList>
    </citation>
    <scope>NUCLEOTIDE SEQUENCE</scope>
    <source>
        <strain evidence="1">CAU 1639</strain>
    </source>
</reference>
<evidence type="ECO:0008006" key="3">
    <source>
        <dbReference type="Google" id="ProtNLM"/>
    </source>
</evidence>
<evidence type="ECO:0000313" key="2">
    <source>
        <dbReference type="Proteomes" id="UP001431221"/>
    </source>
</evidence>
<protein>
    <recommendedName>
        <fullName evidence="3">Peptidase inhibitor I78 family protein</fullName>
    </recommendedName>
</protein>
<name>A0ABT0GRP0_9HYPH</name>
<gene>
    <name evidence="1" type="ORF">M0H32_06965</name>
</gene>
<comment type="caution">
    <text evidence="1">The sequence shown here is derived from an EMBL/GenBank/DDBJ whole genome shotgun (WGS) entry which is preliminary data.</text>
</comment>
<accession>A0ABT0GRP0</accession>
<proteinExistence type="predicted"/>
<dbReference type="PROSITE" id="PS51257">
    <property type="entry name" value="PROKAR_LIPOPROTEIN"/>
    <property type="match status" value="1"/>
</dbReference>
<evidence type="ECO:0000313" key="1">
    <source>
        <dbReference type="EMBL" id="MCK7611895.1"/>
    </source>
</evidence>
<dbReference type="Proteomes" id="UP001431221">
    <property type="component" value="Unassembled WGS sequence"/>
</dbReference>
<dbReference type="RefSeq" id="WP_248152560.1">
    <property type="nucleotide sequence ID" value="NZ_JALNMJ010000003.1"/>
</dbReference>